<evidence type="ECO:0000259" key="4">
    <source>
        <dbReference type="Pfam" id="PF03816"/>
    </source>
</evidence>
<keyword evidence="6" id="KW-1185">Reference proteome</keyword>
<comment type="caution">
    <text evidence="5">The sequence shown here is derived from an EMBL/GenBank/DDBJ whole genome shotgun (WGS) entry which is preliminary data.</text>
</comment>
<dbReference type="PANTHER" id="PTHR33392">
    <property type="entry name" value="POLYISOPRENYL-TEICHOIC ACID--PEPTIDOGLYCAN TEICHOIC ACID TRANSFERASE TAGU"/>
    <property type="match status" value="1"/>
</dbReference>
<keyword evidence="3" id="KW-0812">Transmembrane</keyword>
<dbReference type="Pfam" id="PF03816">
    <property type="entry name" value="LytR_cpsA_psr"/>
    <property type="match status" value="1"/>
</dbReference>
<keyword evidence="3" id="KW-0472">Membrane</keyword>
<evidence type="ECO:0000256" key="1">
    <source>
        <dbReference type="ARBA" id="ARBA00006068"/>
    </source>
</evidence>
<dbReference type="EMBL" id="QTUC01000001">
    <property type="protein sequence ID" value="REF35660.1"/>
    <property type="molecule type" value="Genomic_DNA"/>
</dbReference>
<reference evidence="5 6" key="1">
    <citation type="submission" date="2018-08" db="EMBL/GenBank/DDBJ databases">
        <title>Sequencing the genomes of 1000 actinobacteria strains.</title>
        <authorList>
            <person name="Klenk H.-P."/>
        </authorList>
    </citation>
    <scope>NUCLEOTIDE SEQUENCE [LARGE SCALE GENOMIC DNA]</scope>
    <source>
        <strain evidence="5 6">DSM 22891</strain>
    </source>
</reference>
<sequence>MLALFALLVGAAVYAVIAERRTLLHWAVQPKALRLAAIILPALAVAWAVVILATYRSLRPSTARAWQRLVGVGAVLALIGVVAAPLSVASRYAMVQKDMVEHIFAKKESKSATRPTKVTVEDPWAGQDRVNVLLLGGDGGHDRIGIRPDSIITASIDTRTGDTVLFSLPRNLRKIPFPKDSVLADAYPNGIYAGPGDQLEWMLNSIYENVPDQHPDLLDSDNPGADATKLAVSGALGLRIDYYVLVNLKAFEQLIDAFGGITVNVNYPVPKGGSEEEGLKPGGWIQPGPNQHLDGFDALWFARGRWGLDDYQRMLRQRCVIKAIIDQADPIKVLTRFEAIAKSSKDLVFTDIPQSMLPAFVDLSLKVKRAKVTSVAFTNKIISPWEPNYDEIHAMVQEGLRKSANASSSSSSITDSLEDACAYRPRRP</sequence>
<evidence type="ECO:0000256" key="3">
    <source>
        <dbReference type="SAM" id="Phobius"/>
    </source>
</evidence>
<dbReference type="NCBIfam" id="TIGR00350">
    <property type="entry name" value="lytR_cpsA_psr"/>
    <property type="match status" value="1"/>
</dbReference>
<keyword evidence="3" id="KW-1133">Transmembrane helix</keyword>
<evidence type="ECO:0000313" key="5">
    <source>
        <dbReference type="EMBL" id="REF35660.1"/>
    </source>
</evidence>
<gene>
    <name evidence="5" type="ORF">DFJ64_1045</name>
</gene>
<dbReference type="InterPro" id="IPR050922">
    <property type="entry name" value="LytR/CpsA/Psr_CW_biosynth"/>
</dbReference>
<feature type="region of interest" description="Disordered" evidence="2">
    <location>
        <begin position="404"/>
        <end position="428"/>
    </location>
</feature>
<dbReference type="InterPro" id="IPR004474">
    <property type="entry name" value="LytR_CpsA_psr"/>
</dbReference>
<feature type="transmembrane region" description="Helical" evidence="3">
    <location>
        <begin position="65"/>
        <end position="86"/>
    </location>
</feature>
<evidence type="ECO:0000313" key="6">
    <source>
        <dbReference type="Proteomes" id="UP000256485"/>
    </source>
</evidence>
<dbReference type="Proteomes" id="UP000256485">
    <property type="component" value="Unassembled WGS sequence"/>
</dbReference>
<feature type="domain" description="Cell envelope-related transcriptional attenuator" evidence="4">
    <location>
        <begin position="147"/>
        <end position="328"/>
    </location>
</feature>
<dbReference type="AlphaFoldDB" id="A0A3D9V658"/>
<proteinExistence type="inferred from homology"/>
<feature type="transmembrane region" description="Helical" evidence="3">
    <location>
        <begin position="34"/>
        <end position="53"/>
    </location>
</feature>
<organism evidence="5 6">
    <name type="scientific">Thermasporomyces composti</name>
    <dbReference type="NCBI Taxonomy" id="696763"/>
    <lineage>
        <taxon>Bacteria</taxon>
        <taxon>Bacillati</taxon>
        <taxon>Actinomycetota</taxon>
        <taxon>Actinomycetes</taxon>
        <taxon>Propionibacteriales</taxon>
        <taxon>Nocardioidaceae</taxon>
        <taxon>Thermasporomyces</taxon>
    </lineage>
</organism>
<evidence type="ECO:0000256" key="2">
    <source>
        <dbReference type="SAM" id="MobiDB-lite"/>
    </source>
</evidence>
<name>A0A3D9V658_THECX</name>
<dbReference type="PANTHER" id="PTHR33392:SF6">
    <property type="entry name" value="POLYISOPRENYL-TEICHOIC ACID--PEPTIDOGLYCAN TEICHOIC ACID TRANSFERASE TAGU"/>
    <property type="match status" value="1"/>
</dbReference>
<accession>A0A3D9V658</accession>
<comment type="similarity">
    <text evidence="1">Belongs to the LytR/CpsA/Psr (LCP) family.</text>
</comment>
<protein>
    <submittedName>
        <fullName evidence="5">LytR family transcriptional attenuator</fullName>
    </submittedName>
</protein>
<dbReference type="Gene3D" id="3.40.630.190">
    <property type="entry name" value="LCP protein"/>
    <property type="match status" value="1"/>
</dbReference>